<accession>A0A1H2ZCV4</accession>
<dbReference type="InterPro" id="IPR006311">
    <property type="entry name" value="TAT_signal"/>
</dbReference>
<evidence type="ECO:0000256" key="1">
    <source>
        <dbReference type="SAM" id="MobiDB-lite"/>
    </source>
</evidence>
<dbReference type="RefSeq" id="WP_074654934.1">
    <property type="nucleotide sequence ID" value="NZ_FNOF01000016.1"/>
</dbReference>
<reference evidence="3 4" key="1">
    <citation type="submission" date="2016-10" db="EMBL/GenBank/DDBJ databases">
        <authorList>
            <person name="de Groot N.N."/>
        </authorList>
    </citation>
    <scope>NUCLEOTIDE SEQUENCE [LARGE SCALE GENOMIC DNA]</scope>
    <source>
        <strain evidence="3 4">DSM 3756</strain>
    </source>
</reference>
<name>A0A1H2ZCV4_HALVA</name>
<dbReference type="Pfam" id="PF21294">
    <property type="entry name" value="Polysacc_lyase_14"/>
    <property type="match status" value="1"/>
</dbReference>
<feature type="region of interest" description="Disordered" evidence="1">
    <location>
        <begin position="1"/>
        <end position="37"/>
    </location>
</feature>
<dbReference type="EMBL" id="FNOF01000016">
    <property type="protein sequence ID" value="SDX15156.1"/>
    <property type="molecule type" value="Genomic_DNA"/>
</dbReference>
<dbReference type="AlphaFoldDB" id="A0A1H2ZCV4"/>
<dbReference type="PROSITE" id="PS51318">
    <property type="entry name" value="TAT"/>
    <property type="match status" value="1"/>
</dbReference>
<dbReference type="Gene3D" id="2.60.120.200">
    <property type="match status" value="1"/>
</dbReference>
<sequence length="546" mass="59879">MASDETEEAASKKVPTGLNKEITESIEDDNKQTSQRRLNRRSVLQLTGGIGMALAGGYGVASAEELATPSADSEVDVKIGFNDRSYTDKFTYVGRAENNSIINGKHAYSDKSLSVKFAEGDHYGTDMRYRFSEEGYSEPETLYFRYYVYFPQDFEVVENGGKLPGPVGTYGTAGWGGRQSDGTNGWSARMSFTPGSDSDHVQVGWYCYHADMGTWGSNWAWSKNEAGNVLKGQWHQIVGEVKMNTPEENDGVLRGWVNGDFAFEKTDIRFRDTTDLKIQDFWFDNYYGGSWASPSDNEVRFDSLRMWTESANETTDPTLESIDSDNKGHTVAFISEEGSSTVNYDFTSGGSVEFTTASYETPAGKPIEGGTWEGVDYIEEGSEVVMAGGGTGEGYGDAYLVTGPVLNATIRTPDDMWIELNGEKVTTEQLIERTSEQHLVAFISEEGSPTVNYDFTAGGPVEFTTASYETPAGKPIEGGTWEGVDYIEEGSEVVMAGGGTGEGYGDAYLVTGPVLNATIRTPDDMWIELNGEKVTTEQLIERTAWQ</sequence>
<organism evidence="3 4">
    <name type="scientific">Haloarcula vallismortis</name>
    <name type="common">Halobacterium vallismortis</name>
    <dbReference type="NCBI Taxonomy" id="28442"/>
    <lineage>
        <taxon>Archaea</taxon>
        <taxon>Methanobacteriati</taxon>
        <taxon>Methanobacteriota</taxon>
        <taxon>Stenosarchaea group</taxon>
        <taxon>Halobacteria</taxon>
        <taxon>Halobacteriales</taxon>
        <taxon>Haloarculaceae</taxon>
        <taxon>Haloarcula</taxon>
    </lineage>
</organism>
<evidence type="ECO:0000313" key="4">
    <source>
        <dbReference type="Proteomes" id="UP000182573"/>
    </source>
</evidence>
<dbReference type="Proteomes" id="UP000182573">
    <property type="component" value="Unassembled WGS sequence"/>
</dbReference>
<protein>
    <recommendedName>
        <fullName evidence="2">Polysaccharide lyase 14 domain-containing protein</fullName>
    </recommendedName>
</protein>
<gene>
    <name evidence="3" type="ORF">SAMN05443574_1164</name>
</gene>
<dbReference type="PANTHER" id="PTHR40124">
    <property type="match status" value="1"/>
</dbReference>
<feature type="domain" description="Polysaccharide lyase 14" evidence="2">
    <location>
        <begin position="114"/>
        <end position="302"/>
    </location>
</feature>
<evidence type="ECO:0000259" key="2">
    <source>
        <dbReference type="Pfam" id="PF21294"/>
    </source>
</evidence>
<proteinExistence type="predicted"/>
<dbReference type="PANTHER" id="PTHR40124:SF1">
    <property type="entry name" value="DISAGGREGATASE RELATED REPEAT PROTEIN"/>
    <property type="match status" value="1"/>
</dbReference>
<dbReference type="InterPro" id="IPR048958">
    <property type="entry name" value="Polysacc_lyase_14"/>
</dbReference>
<evidence type="ECO:0000313" key="3">
    <source>
        <dbReference type="EMBL" id="SDX15156.1"/>
    </source>
</evidence>